<organism evidence="3 4">
    <name type="scientific">Gonium pectorale</name>
    <name type="common">Green alga</name>
    <dbReference type="NCBI Taxonomy" id="33097"/>
    <lineage>
        <taxon>Eukaryota</taxon>
        <taxon>Viridiplantae</taxon>
        <taxon>Chlorophyta</taxon>
        <taxon>core chlorophytes</taxon>
        <taxon>Chlorophyceae</taxon>
        <taxon>CS clade</taxon>
        <taxon>Chlamydomonadales</taxon>
        <taxon>Volvocaceae</taxon>
        <taxon>Gonium</taxon>
    </lineage>
</organism>
<reference evidence="4" key="1">
    <citation type="journal article" date="2016" name="Nat. Commun.">
        <title>The Gonium pectorale genome demonstrates co-option of cell cycle regulation during the evolution of multicellularity.</title>
        <authorList>
            <person name="Hanschen E.R."/>
            <person name="Marriage T.N."/>
            <person name="Ferris P.J."/>
            <person name="Hamaji T."/>
            <person name="Toyoda A."/>
            <person name="Fujiyama A."/>
            <person name="Neme R."/>
            <person name="Noguchi H."/>
            <person name="Minakuchi Y."/>
            <person name="Suzuki M."/>
            <person name="Kawai-Toyooka H."/>
            <person name="Smith D.R."/>
            <person name="Sparks H."/>
            <person name="Anderson J."/>
            <person name="Bakaric R."/>
            <person name="Luria V."/>
            <person name="Karger A."/>
            <person name="Kirschner M.W."/>
            <person name="Durand P.M."/>
            <person name="Michod R.E."/>
            <person name="Nozaki H."/>
            <person name="Olson B.J."/>
        </authorList>
    </citation>
    <scope>NUCLEOTIDE SEQUENCE [LARGE SCALE GENOMIC DNA]</scope>
    <source>
        <strain evidence="4">NIES-2863</strain>
    </source>
</reference>
<keyword evidence="1" id="KW-1133">Transmembrane helix</keyword>
<sequence>MAAATVALRGAEVSAKRGATALGWAHFRLLVSCAIILISGSLWPHLVAGQSFPGPFYLTPAYRCGSGGYEFGIINFNNGNLARLTNTTSFNLTVVSTVPSADGKYPFTDIGTVVLQANSPAGSVTVTVSNQWSLPWPRGVVVSWKSPLLYRDVCGLTSQEIAPAGLLANTVAVPPGAATITFSIPFVQLSRPAFTGFSGEPPCERSTQIAALFVKVYIPVLAGLAPEFAPFQGRAAFAGTTKCDRGVYDNGDYEMVYEPYRVMDLELTCDCDARLPTCGSGGYQLRIDVGYLLPTPADINILSFAANGSITLAGYASLDVVGGSLRAVLTRPSGLWPAGAVFSWVAYPDDTVAATPPDFNYGFDSPPDGGAPPPYDFAPDPGSAPAPPPLDYCSSLPALWQPAVRLEQSRTLAAPTAAVTIDVPLAGFGFDEQGFCGSFRTPVGKILFLAKVLLPASGPTPSTVAWLGFEPLCEPPTSAATVWANPLNASISYTRTELGGAEYVTLKVTNLDPLTARGGPLRVCFLLESSGPCASPGQLCYGPGCRYALFNPEGTCCPTNSFQV</sequence>
<comment type="caution">
    <text evidence="3">The sequence shown here is derived from an EMBL/GenBank/DDBJ whole genome shotgun (WGS) entry which is preliminary data.</text>
</comment>
<evidence type="ECO:0000313" key="4">
    <source>
        <dbReference type="Proteomes" id="UP000075714"/>
    </source>
</evidence>
<name>A0A150GUH2_GONPE</name>
<dbReference type="Pfam" id="PF12499">
    <property type="entry name" value="DUF3707"/>
    <property type="match status" value="1"/>
</dbReference>
<keyword evidence="4" id="KW-1185">Reference proteome</keyword>
<proteinExistence type="predicted"/>
<keyword evidence="1" id="KW-0472">Membrane</keyword>
<evidence type="ECO:0000259" key="2">
    <source>
        <dbReference type="Pfam" id="PF12499"/>
    </source>
</evidence>
<dbReference type="AlphaFoldDB" id="A0A150GUH2"/>
<evidence type="ECO:0000256" key="1">
    <source>
        <dbReference type="SAM" id="Phobius"/>
    </source>
</evidence>
<accession>A0A150GUH2</accession>
<dbReference type="OrthoDB" id="533316at2759"/>
<evidence type="ECO:0000313" key="3">
    <source>
        <dbReference type="EMBL" id="KXZ53517.1"/>
    </source>
</evidence>
<protein>
    <recommendedName>
        <fullName evidence="2">Pherophorin domain-containing protein</fullName>
    </recommendedName>
</protein>
<keyword evidence="1" id="KW-0812">Transmembrane</keyword>
<feature type="transmembrane region" description="Helical" evidence="1">
    <location>
        <begin position="21"/>
        <end position="43"/>
    </location>
</feature>
<feature type="domain" description="Pherophorin" evidence="2">
    <location>
        <begin position="477"/>
        <end position="558"/>
    </location>
</feature>
<gene>
    <name evidence="3" type="ORF">GPECTOR_7g967</name>
</gene>
<dbReference type="Proteomes" id="UP000075714">
    <property type="component" value="Unassembled WGS sequence"/>
</dbReference>
<dbReference type="InterPro" id="IPR024616">
    <property type="entry name" value="Pherophorin"/>
</dbReference>
<dbReference type="EMBL" id="LSYV01000008">
    <property type="protein sequence ID" value="KXZ53517.1"/>
    <property type="molecule type" value="Genomic_DNA"/>
</dbReference>